<keyword evidence="2" id="KW-0604">Photosystem II</keyword>
<dbReference type="InterPro" id="IPR015943">
    <property type="entry name" value="WD40/YVTN_repeat-like_dom_sf"/>
</dbReference>
<dbReference type="Proteomes" id="UP001176806">
    <property type="component" value="Unassembled WGS sequence"/>
</dbReference>
<dbReference type="SMART" id="SM00429">
    <property type="entry name" value="IPT"/>
    <property type="match status" value="2"/>
</dbReference>
<name>A0ABT8WHV9_9FLAO</name>
<feature type="domain" description="IPT/TIG" evidence="3">
    <location>
        <begin position="128"/>
        <end position="211"/>
    </location>
</feature>
<accession>A0ABT8WHV9</accession>
<dbReference type="RefSeq" id="WP_303299773.1">
    <property type="nucleotide sequence ID" value="NZ_BAABDA010000042.1"/>
</dbReference>
<dbReference type="PANTHER" id="PTHR47199">
    <property type="entry name" value="PHOTOSYSTEM II STABILITY/ASSEMBLY FACTOR HCF136, CHLOROPLASTIC"/>
    <property type="match status" value="1"/>
</dbReference>
<evidence type="ECO:0000256" key="1">
    <source>
        <dbReference type="ARBA" id="ARBA00022531"/>
    </source>
</evidence>
<keyword evidence="5" id="KW-1185">Reference proteome</keyword>
<dbReference type="PANTHER" id="PTHR47199:SF2">
    <property type="entry name" value="PHOTOSYSTEM II STABILITY_ASSEMBLY FACTOR HCF136, CHLOROPLASTIC"/>
    <property type="match status" value="1"/>
</dbReference>
<dbReference type="Pfam" id="PF01833">
    <property type="entry name" value="TIG"/>
    <property type="match status" value="2"/>
</dbReference>
<dbReference type="SUPFAM" id="SSF50939">
    <property type="entry name" value="Sialidases"/>
    <property type="match status" value="1"/>
</dbReference>
<evidence type="ECO:0000313" key="4">
    <source>
        <dbReference type="EMBL" id="MDO5972710.1"/>
    </source>
</evidence>
<dbReference type="Gene3D" id="2.60.40.10">
    <property type="entry name" value="Immunoglobulins"/>
    <property type="match status" value="3"/>
</dbReference>
<evidence type="ECO:0000256" key="2">
    <source>
        <dbReference type="ARBA" id="ARBA00023276"/>
    </source>
</evidence>
<sequence length="595" mass="62007">MKSNKIQLGFIAIGVFLFASILFSCSDDNNDFVPIPVILDFAPDAITLGDTINLIGGNFKQNISENKVSFSSALNGTSYTIDAVAEVLEAQANVLTVIVPIDAISGPVTVTAGGKTGTSNILNIDIPNLTITSINPPAANRGDTVTISGVDFGDTIDDNTILFGTEAATIVSASSTEIEVIVPENISVGPITVTLTVASINQETTVDFEVTDIVAVTVTSYNPPAESIGAEITIFGTNFSEVISENQVSFNGVDATISVATSNALTVIVPDGATTGPISVTVNSETATGPDFTILFGFTELLTIPGVDSGADFTRVFWVDNSVVYITGEDGILIKSTDAGATWTSITTPLAETLWDSFWINEMTGWIGQRDGTIHSTTDGGNSWNSWVDVGGIANGTYIGALSFVDANTGWASGDNGIILKTTDGGANWSLQAGGLYNTIDFDNIYFMDANNGWAVGELGTVISTTDGGNTWTDQTITDLQTAGIDLKRIRFSDSMNGWLTGEGLTIYKTTDGGATWNSAAISGTYSDDLNDLVIVNDQLIIAVGDDGGIVRSVDGGASFTASVSTFTAENFDGVGASPDGTKVIAVSDLATILR</sequence>
<dbReference type="Pfam" id="PF14870">
    <property type="entry name" value="PSII_BNR"/>
    <property type="match status" value="2"/>
</dbReference>
<evidence type="ECO:0000259" key="3">
    <source>
        <dbReference type="SMART" id="SM00429"/>
    </source>
</evidence>
<reference evidence="4" key="1">
    <citation type="submission" date="2023-07" db="EMBL/GenBank/DDBJ databases">
        <title>Two novel species in the genus Flavivirga.</title>
        <authorList>
            <person name="Kwon K."/>
        </authorList>
    </citation>
    <scope>NUCLEOTIDE SEQUENCE</scope>
    <source>
        <strain evidence="4">KACC 14158</strain>
    </source>
</reference>
<dbReference type="InterPro" id="IPR013783">
    <property type="entry name" value="Ig-like_fold"/>
</dbReference>
<dbReference type="InterPro" id="IPR028203">
    <property type="entry name" value="PSII_CF48-like_dom"/>
</dbReference>
<dbReference type="SUPFAM" id="SSF81296">
    <property type="entry name" value="E set domains"/>
    <property type="match status" value="3"/>
</dbReference>
<gene>
    <name evidence="4" type="ORF">Q4Q40_00825</name>
</gene>
<organism evidence="4 5">
    <name type="scientific">Flavivirga jejuensis</name>
    <dbReference type="NCBI Taxonomy" id="870487"/>
    <lineage>
        <taxon>Bacteria</taxon>
        <taxon>Pseudomonadati</taxon>
        <taxon>Bacteroidota</taxon>
        <taxon>Flavobacteriia</taxon>
        <taxon>Flavobacteriales</taxon>
        <taxon>Flavobacteriaceae</taxon>
        <taxon>Flavivirga</taxon>
    </lineage>
</organism>
<dbReference type="InterPro" id="IPR014756">
    <property type="entry name" value="Ig_E-set"/>
</dbReference>
<keyword evidence="1" id="KW-0602">Photosynthesis</keyword>
<dbReference type="InterPro" id="IPR002909">
    <property type="entry name" value="IPT_dom"/>
</dbReference>
<dbReference type="PROSITE" id="PS51257">
    <property type="entry name" value="PROKAR_LIPOPROTEIN"/>
    <property type="match status" value="1"/>
</dbReference>
<dbReference type="CDD" id="cd15482">
    <property type="entry name" value="Sialidase_non-viral"/>
    <property type="match status" value="1"/>
</dbReference>
<dbReference type="EMBL" id="JAUOEL010000001">
    <property type="protein sequence ID" value="MDO5972710.1"/>
    <property type="molecule type" value="Genomic_DNA"/>
</dbReference>
<dbReference type="CDD" id="cd00603">
    <property type="entry name" value="IPT_PCSR"/>
    <property type="match status" value="1"/>
</dbReference>
<protein>
    <submittedName>
        <fullName evidence="4">YCF48-related protein</fullName>
    </submittedName>
</protein>
<dbReference type="InterPro" id="IPR036278">
    <property type="entry name" value="Sialidase_sf"/>
</dbReference>
<proteinExistence type="predicted"/>
<comment type="caution">
    <text evidence="4">The sequence shown here is derived from an EMBL/GenBank/DDBJ whole genome shotgun (WGS) entry which is preliminary data.</text>
</comment>
<evidence type="ECO:0000313" key="5">
    <source>
        <dbReference type="Proteomes" id="UP001176806"/>
    </source>
</evidence>
<feature type="domain" description="IPT/TIG" evidence="3">
    <location>
        <begin position="215"/>
        <end position="295"/>
    </location>
</feature>
<dbReference type="Gene3D" id="2.130.10.10">
    <property type="entry name" value="YVTN repeat-like/Quinoprotein amine dehydrogenase"/>
    <property type="match status" value="2"/>
</dbReference>